<gene>
    <name evidence="16" type="ORF">FOB60_003981</name>
</gene>
<comment type="catalytic activity">
    <reaction evidence="12">
        <text>[phosphate](n+1) + n H2O = (n+1) phosphate + n H(+)</text>
        <dbReference type="Rhea" id="RHEA:22452"/>
        <dbReference type="Rhea" id="RHEA-COMP:14280"/>
        <dbReference type="ChEBI" id="CHEBI:15377"/>
        <dbReference type="ChEBI" id="CHEBI:15378"/>
        <dbReference type="ChEBI" id="CHEBI:16838"/>
        <dbReference type="ChEBI" id="CHEBI:43474"/>
        <dbReference type="EC" id="3.6.1.10"/>
    </reaction>
</comment>
<evidence type="ECO:0000256" key="6">
    <source>
        <dbReference type="ARBA" id="ARBA00022692"/>
    </source>
</evidence>
<dbReference type="CDD" id="cd00842">
    <property type="entry name" value="MPP_ASMase"/>
    <property type="match status" value="1"/>
</dbReference>
<evidence type="ECO:0000256" key="9">
    <source>
        <dbReference type="ARBA" id="ARBA00022989"/>
    </source>
</evidence>
<organism evidence="16 17">
    <name type="scientific">Candida parapsilosis</name>
    <name type="common">Yeast</name>
    <dbReference type="NCBI Taxonomy" id="5480"/>
    <lineage>
        <taxon>Eukaryota</taxon>
        <taxon>Fungi</taxon>
        <taxon>Dikarya</taxon>
        <taxon>Ascomycota</taxon>
        <taxon>Saccharomycotina</taxon>
        <taxon>Pichiomycetes</taxon>
        <taxon>Debaryomycetaceae</taxon>
        <taxon>Candida/Lodderomyces clade</taxon>
        <taxon>Candida</taxon>
    </lineage>
</organism>
<dbReference type="GO" id="GO:0000329">
    <property type="term" value="C:fungal-type vacuole membrane"/>
    <property type="evidence" value="ECO:0007669"/>
    <property type="project" value="EnsemblFungi"/>
</dbReference>
<evidence type="ECO:0000256" key="3">
    <source>
        <dbReference type="ARBA" id="ARBA00012459"/>
    </source>
</evidence>
<keyword evidence="11" id="KW-0325">Glycoprotein</keyword>
<evidence type="ECO:0000256" key="14">
    <source>
        <dbReference type="SAM" id="Phobius"/>
    </source>
</evidence>
<dbReference type="Proteomes" id="UP000590412">
    <property type="component" value="Unassembled WGS sequence"/>
</dbReference>
<keyword evidence="5 12" id="KW-0926">Vacuole</keyword>
<evidence type="ECO:0000256" key="7">
    <source>
        <dbReference type="ARBA" id="ARBA00022801"/>
    </source>
</evidence>
<proteinExistence type="inferred from homology"/>
<name>A0A8X7TAH8_CANPA</name>
<comment type="function">
    <text evidence="12">Catalyzes the hydrolysis of inorganic polyphosphate (polyP) chains of many hundreds of phosphate residues into shorter lengths.</text>
</comment>
<keyword evidence="8" id="KW-0735">Signal-anchor</keyword>
<evidence type="ECO:0000256" key="8">
    <source>
        <dbReference type="ARBA" id="ARBA00022968"/>
    </source>
</evidence>
<accession>A0A8X7TAH8</accession>
<dbReference type="GO" id="GO:0004309">
    <property type="term" value="F:exopolyphosphatase activity"/>
    <property type="evidence" value="ECO:0007669"/>
    <property type="project" value="EnsemblFungi"/>
</dbReference>
<dbReference type="GO" id="GO:0006798">
    <property type="term" value="P:polyphosphate catabolic process"/>
    <property type="evidence" value="ECO:0007669"/>
    <property type="project" value="EnsemblFungi"/>
</dbReference>
<protein>
    <recommendedName>
        <fullName evidence="4 12">Endopolyphosphatase</fullName>
        <ecNumber evidence="3 12">3.6.1.10</ecNumber>
    </recommendedName>
</protein>
<dbReference type="GO" id="GO:0005634">
    <property type="term" value="C:nucleus"/>
    <property type="evidence" value="ECO:0007669"/>
    <property type="project" value="EnsemblFungi"/>
</dbReference>
<dbReference type="AlphaFoldDB" id="A0A8X7TAH8"/>
<dbReference type="InterPro" id="IPR004843">
    <property type="entry name" value="Calcineurin-like_PHP"/>
</dbReference>
<keyword evidence="10 12" id="KW-0472">Membrane</keyword>
<evidence type="ECO:0000256" key="10">
    <source>
        <dbReference type="ARBA" id="ARBA00023136"/>
    </source>
</evidence>
<dbReference type="OrthoDB" id="348678at2759"/>
<keyword evidence="7 12" id="KW-0378">Hydrolase</keyword>
<dbReference type="InterPro" id="IPR029052">
    <property type="entry name" value="Metallo-depent_PP-like"/>
</dbReference>
<evidence type="ECO:0000256" key="12">
    <source>
        <dbReference type="PIRNR" id="PIRNR027093"/>
    </source>
</evidence>
<feature type="transmembrane region" description="Helical" evidence="14">
    <location>
        <begin position="28"/>
        <end position="46"/>
    </location>
</feature>
<reference evidence="16" key="1">
    <citation type="submission" date="2020-03" db="EMBL/GenBank/DDBJ databases">
        <title>FDA dAtabase for Regulatory Grade micrObial Sequences (FDA-ARGOS): Supporting development and validation of Infectious Disease Dx tests.</title>
        <authorList>
            <person name="Campos J."/>
            <person name="Goldberg B."/>
            <person name="Tallon L."/>
            <person name="Sadzewicz L."/>
            <person name="Vavikolanu K."/>
            <person name="Mehta A."/>
            <person name="Aluvathingal J."/>
            <person name="Nadendla S."/>
            <person name="Nandy P."/>
            <person name="Geyer C."/>
            <person name="Yan Y."/>
            <person name="Sichtig H."/>
        </authorList>
    </citation>
    <scope>NUCLEOTIDE SEQUENCE [LARGE SCALE GENOMIC DNA]</scope>
    <source>
        <strain evidence="16">FDAARGOS_652</strain>
    </source>
</reference>
<evidence type="ECO:0000256" key="5">
    <source>
        <dbReference type="ARBA" id="ARBA00022554"/>
    </source>
</evidence>
<dbReference type="SUPFAM" id="SSF56300">
    <property type="entry name" value="Metallo-dependent phosphatases"/>
    <property type="match status" value="1"/>
</dbReference>
<comment type="caution">
    <text evidence="16">The sequence shown here is derived from an EMBL/GenBank/DDBJ whole genome shotgun (WGS) entry which is preliminary data.</text>
</comment>
<dbReference type="Pfam" id="PF00149">
    <property type="entry name" value="Metallophos"/>
    <property type="match status" value="1"/>
</dbReference>
<comment type="subcellular location">
    <subcellularLocation>
        <location evidence="1">Vacuole membrane</location>
        <topology evidence="1">Single-pass type II membrane protein</topology>
    </subcellularLocation>
</comment>
<feature type="region of interest" description="Disordered" evidence="13">
    <location>
        <begin position="619"/>
        <end position="647"/>
    </location>
</feature>
<keyword evidence="9 14" id="KW-1133">Transmembrane helix</keyword>
<evidence type="ECO:0000256" key="4">
    <source>
        <dbReference type="ARBA" id="ARBA00014458"/>
    </source>
</evidence>
<dbReference type="Gene3D" id="3.60.21.10">
    <property type="match status" value="1"/>
</dbReference>
<evidence type="ECO:0000256" key="2">
    <source>
        <dbReference type="ARBA" id="ARBA00010399"/>
    </source>
</evidence>
<dbReference type="InterPro" id="IPR012358">
    <property type="entry name" value="EndopolyPtase_N1"/>
</dbReference>
<evidence type="ECO:0000313" key="17">
    <source>
        <dbReference type="Proteomes" id="UP000590412"/>
    </source>
</evidence>
<evidence type="ECO:0000313" key="16">
    <source>
        <dbReference type="EMBL" id="KAF6051313.1"/>
    </source>
</evidence>
<dbReference type="PIRSF" id="PIRSF027093">
    <property type="entry name" value="EndopolyPtase_N1"/>
    <property type="match status" value="1"/>
</dbReference>
<dbReference type="PANTHER" id="PTHR10340">
    <property type="entry name" value="SPHINGOMYELIN PHOSPHODIESTERASE"/>
    <property type="match status" value="1"/>
</dbReference>
<dbReference type="GO" id="GO:0005829">
    <property type="term" value="C:cytosol"/>
    <property type="evidence" value="ECO:0007669"/>
    <property type="project" value="EnsemblFungi"/>
</dbReference>
<dbReference type="EMBL" id="JABWAB010000005">
    <property type="protein sequence ID" value="KAF6051313.1"/>
    <property type="molecule type" value="Genomic_DNA"/>
</dbReference>
<dbReference type="GO" id="GO:0000298">
    <property type="term" value="F:endopolyphosphatase activity"/>
    <property type="evidence" value="ECO:0007669"/>
    <property type="project" value="UniProtKB-EC"/>
</dbReference>
<sequence>MNTTPTEKKNGYQSHLHRNSSTSWRRNMSLSLLSLLLLVPMYQYLYTTTITNNLVTPTSPYSSIETLELTTSEKDDLQRLGLTPKKPIKIVTSEKGEQVIHGRFLHITDIHPDPYFKEGSSFDEMCHGSKGNAHKYGDAISGCDAPMELMQGTIKWIEENLKDKIDFIVWTGDNVRHDNDRNYPRTEQNIFEMNEHVSKLMYETFKKKDTPELAVDLIPSLGNNDVYPHNLFSIGPTLQTRELFQIWQRFIPQSQLHTFNRGAYFFKEVIPGQLAILSINTLYLYQSNPLVDNCDKRKQPGYKLFEWLGYVLKELRARNMKVWLTGHVPPNEKNFDLTCLRKYVVWIHEFRDIIVGGLYGHMNLDHFIPLDSVAAYKSIKKSHKRSKTKQLEMFEVFNEEYHDDLETDALGATSFYHALDTKFDDSFFRVQGGIPSNKVAYMNTVREEVYAMIKGKMKSGAHGERYSISHVGGSVVPTFNPGLRVWEYNITNLAHEMSSVKFEPWDKFFYEVETLIDKQDSYTDEDDNEGHSVWSFIKRDKTFPLPKPKNAKLGPAYIPQTYTPERYVQYYADLAEINKSGKKFGYEIEYSTDDKLYNLPVLTVEEWLKYARKLGKPVKGNTVVSEKKKNKKSKNGKPKKGRSSKKLEQMWAEYLKNTFVSSNYENSGLG</sequence>
<evidence type="ECO:0000256" key="11">
    <source>
        <dbReference type="ARBA" id="ARBA00023180"/>
    </source>
</evidence>
<dbReference type="GO" id="GO:0008081">
    <property type="term" value="F:phosphoric diester hydrolase activity"/>
    <property type="evidence" value="ECO:0007669"/>
    <property type="project" value="TreeGrafter"/>
</dbReference>
<feature type="domain" description="Calcineurin-like phosphoesterase" evidence="15">
    <location>
        <begin position="103"/>
        <end position="331"/>
    </location>
</feature>
<evidence type="ECO:0000256" key="13">
    <source>
        <dbReference type="SAM" id="MobiDB-lite"/>
    </source>
</evidence>
<dbReference type="PANTHER" id="PTHR10340:SF55">
    <property type="entry name" value="ENDOPOLYPHOSPHATASE"/>
    <property type="match status" value="1"/>
</dbReference>
<keyword evidence="6 14" id="KW-0812">Transmembrane</keyword>
<evidence type="ECO:0000256" key="1">
    <source>
        <dbReference type="ARBA" id="ARBA00004576"/>
    </source>
</evidence>
<evidence type="ECO:0000259" key="15">
    <source>
        <dbReference type="Pfam" id="PF00149"/>
    </source>
</evidence>
<feature type="compositionally biased region" description="Basic residues" evidence="13">
    <location>
        <begin position="628"/>
        <end position="644"/>
    </location>
</feature>
<dbReference type="InterPro" id="IPR041805">
    <property type="entry name" value="ASMase/PPN1_MPP"/>
</dbReference>
<comment type="similarity">
    <text evidence="2">Belongs to the endopolyphosphatase PPN1 family.</text>
</comment>
<dbReference type="EC" id="3.6.1.10" evidence="3 12"/>